<gene>
    <name evidence="5" type="ORF">GCM10009613_26390</name>
</gene>
<reference evidence="5 6" key="1">
    <citation type="journal article" date="2019" name="Int. J. Syst. Evol. Microbiol.">
        <title>The Global Catalogue of Microorganisms (GCM) 10K type strain sequencing project: providing services to taxonomists for standard genome sequencing and annotation.</title>
        <authorList>
            <consortium name="The Broad Institute Genomics Platform"/>
            <consortium name="The Broad Institute Genome Sequencing Center for Infectious Disease"/>
            <person name="Wu L."/>
            <person name="Ma J."/>
        </authorList>
    </citation>
    <scope>NUCLEOTIDE SEQUENCE [LARGE SCALE GENOMIC DNA]</scope>
    <source>
        <strain evidence="5 6">JCM 11896</strain>
    </source>
</reference>
<dbReference type="InterPro" id="IPR033140">
    <property type="entry name" value="Lipase_GDXG_put_SER_AS"/>
</dbReference>
<evidence type="ECO:0000259" key="4">
    <source>
        <dbReference type="Pfam" id="PF07859"/>
    </source>
</evidence>
<dbReference type="SUPFAM" id="SSF53474">
    <property type="entry name" value="alpha/beta-Hydrolases"/>
    <property type="match status" value="1"/>
</dbReference>
<proteinExistence type="inferred from homology"/>
<evidence type="ECO:0000256" key="1">
    <source>
        <dbReference type="ARBA" id="ARBA00010515"/>
    </source>
</evidence>
<keyword evidence="6" id="KW-1185">Reference proteome</keyword>
<dbReference type="InterPro" id="IPR050300">
    <property type="entry name" value="GDXG_lipolytic_enzyme"/>
</dbReference>
<dbReference type="InterPro" id="IPR013094">
    <property type="entry name" value="AB_hydrolase_3"/>
</dbReference>
<accession>A0ABN1XS16</accession>
<comment type="caution">
    <text evidence="5">The sequence shown here is derived from an EMBL/GenBank/DDBJ whole genome shotgun (WGS) entry which is preliminary data.</text>
</comment>
<organism evidence="5 6">
    <name type="scientific">Pseudonocardia kongjuensis</name>
    <dbReference type="NCBI Taxonomy" id="102227"/>
    <lineage>
        <taxon>Bacteria</taxon>
        <taxon>Bacillati</taxon>
        <taxon>Actinomycetota</taxon>
        <taxon>Actinomycetes</taxon>
        <taxon>Pseudonocardiales</taxon>
        <taxon>Pseudonocardiaceae</taxon>
        <taxon>Pseudonocardia</taxon>
    </lineage>
</organism>
<dbReference type="Gene3D" id="3.40.50.1820">
    <property type="entry name" value="alpha/beta hydrolase"/>
    <property type="match status" value="1"/>
</dbReference>
<evidence type="ECO:0000256" key="2">
    <source>
        <dbReference type="ARBA" id="ARBA00022801"/>
    </source>
</evidence>
<evidence type="ECO:0000313" key="5">
    <source>
        <dbReference type="EMBL" id="GAA1388673.1"/>
    </source>
</evidence>
<comment type="similarity">
    <text evidence="1">Belongs to the 'GDXG' lipolytic enzyme family.</text>
</comment>
<dbReference type="PROSITE" id="PS01174">
    <property type="entry name" value="LIPASE_GDXG_SER"/>
    <property type="match status" value="1"/>
</dbReference>
<keyword evidence="2" id="KW-0378">Hydrolase</keyword>
<dbReference type="PANTHER" id="PTHR48081">
    <property type="entry name" value="AB HYDROLASE SUPERFAMILY PROTEIN C4A8.06C"/>
    <property type="match status" value="1"/>
</dbReference>
<dbReference type="Pfam" id="PF07859">
    <property type="entry name" value="Abhydrolase_3"/>
    <property type="match status" value="1"/>
</dbReference>
<dbReference type="EMBL" id="BAAAJK010000008">
    <property type="protein sequence ID" value="GAA1388673.1"/>
    <property type="molecule type" value="Genomic_DNA"/>
</dbReference>
<dbReference type="Proteomes" id="UP001501414">
    <property type="component" value="Unassembled WGS sequence"/>
</dbReference>
<protein>
    <recommendedName>
        <fullName evidence="4">Alpha/beta hydrolase fold-3 domain-containing protein</fullName>
    </recommendedName>
</protein>
<feature type="active site" evidence="3">
    <location>
        <position position="152"/>
    </location>
</feature>
<dbReference type="PANTHER" id="PTHR48081:SF30">
    <property type="entry name" value="ACETYL-HYDROLASE LIPR-RELATED"/>
    <property type="match status" value="1"/>
</dbReference>
<evidence type="ECO:0000313" key="6">
    <source>
        <dbReference type="Proteomes" id="UP001501414"/>
    </source>
</evidence>
<feature type="domain" description="Alpha/beta hydrolase fold-3" evidence="4">
    <location>
        <begin position="78"/>
        <end position="280"/>
    </location>
</feature>
<sequence>MGVRPLVEVLPDTPAGIRAARRVVAGFLAVASRPDPRAVVSCVDVVVPGGSRVRGEWVHVPETAEPGEAPRSVGVGAVFYVHGSGFAVASARTHRGITSRLAGLTGLPVFACDYRLAPSHRFPAAADDVGAAFEWLLGQGVDPGRVVLAGDSAGGHLVVGLAAELRRTGRPGPAGMVLFSPLIDLSLALARARERRSGPDPMVSAARATSLVSLYTRDADPDSPRLRFTPDTVAGLAPMLIHAGGIEVLADDAAHLASLVRAAGGEAQLRVWPGQVHVFQALTGVVPEATHALREAAAFIHDCLPEDRFRLEECS</sequence>
<name>A0ABN1XS16_9PSEU</name>
<dbReference type="InterPro" id="IPR029058">
    <property type="entry name" value="AB_hydrolase_fold"/>
</dbReference>
<evidence type="ECO:0000256" key="3">
    <source>
        <dbReference type="PROSITE-ProRule" id="PRU10038"/>
    </source>
</evidence>